<feature type="region of interest" description="Disordered" evidence="1">
    <location>
        <begin position="58"/>
        <end position="142"/>
    </location>
</feature>
<evidence type="ECO:0000313" key="2">
    <source>
        <dbReference type="EMBL" id="GBG83713.1"/>
    </source>
</evidence>
<proteinExistence type="predicted"/>
<gene>
    <name evidence="2" type="ORF">CBR_g37514</name>
</gene>
<comment type="caution">
    <text evidence="2">The sequence shown here is derived from an EMBL/GenBank/DDBJ whole genome shotgun (WGS) entry which is preliminary data.</text>
</comment>
<reference evidence="2 3" key="1">
    <citation type="journal article" date="2018" name="Cell">
        <title>The Chara Genome: Secondary Complexity and Implications for Plant Terrestrialization.</title>
        <authorList>
            <person name="Nishiyama T."/>
            <person name="Sakayama H."/>
            <person name="Vries J.D."/>
            <person name="Buschmann H."/>
            <person name="Saint-Marcoux D."/>
            <person name="Ullrich K.K."/>
            <person name="Haas F.B."/>
            <person name="Vanderstraeten L."/>
            <person name="Becker D."/>
            <person name="Lang D."/>
            <person name="Vosolsobe S."/>
            <person name="Rombauts S."/>
            <person name="Wilhelmsson P.K.I."/>
            <person name="Janitza P."/>
            <person name="Kern R."/>
            <person name="Heyl A."/>
            <person name="Rumpler F."/>
            <person name="Villalobos L.I.A.C."/>
            <person name="Clay J.M."/>
            <person name="Skokan R."/>
            <person name="Toyoda A."/>
            <person name="Suzuki Y."/>
            <person name="Kagoshima H."/>
            <person name="Schijlen E."/>
            <person name="Tajeshwar N."/>
            <person name="Catarino B."/>
            <person name="Hetherington A.J."/>
            <person name="Saltykova A."/>
            <person name="Bonnot C."/>
            <person name="Breuninger H."/>
            <person name="Symeonidi A."/>
            <person name="Radhakrishnan G.V."/>
            <person name="Van Nieuwerburgh F."/>
            <person name="Deforce D."/>
            <person name="Chang C."/>
            <person name="Karol K.G."/>
            <person name="Hedrich R."/>
            <person name="Ulvskov P."/>
            <person name="Glockner G."/>
            <person name="Delwiche C.F."/>
            <person name="Petrasek J."/>
            <person name="Van de Peer Y."/>
            <person name="Friml J."/>
            <person name="Beilby M."/>
            <person name="Dolan L."/>
            <person name="Kohara Y."/>
            <person name="Sugano S."/>
            <person name="Fujiyama A."/>
            <person name="Delaux P.-M."/>
            <person name="Quint M."/>
            <person name="TheiBen G."/>
            <person name="Hagemann M."/>
            <person name="Harholt J."/>
            <person name="Dunand C."/>
            <person name="Zachgo S."/>
            <person name="Langdale J."/>
            <person name="Maumus F."/>
            <person name="Straeten D.V.D."/>
            <person name="Gould S.B."/>
            <person name="Rensing S.A."/>
        </authorList>
    </citation>
    <scope>NUCLEOTIDE SEQUENCE [LARGE SCALE GENOMIC DNA]</scope>
    <source>
        <strain evidence="2 3">S276</strain>
    </source>
</reference>
<dbReference type="Proteomes" id="UP000265515">
    <property type="component" value="Unassembled WGS sequence"/>
</dbReference>
<dbReference type="AlphaFoldDB" id="A0A388LNB9"/>
<dbReference type="EMBL" id="BFEA01000448">
    <property type="protein sequence ID" value="GBG83713.1"/>
    <property type="molecule type" value="Genomic_DNA"/>
</dbReference>
<feature type="compositionally biased region" description="Low complexity" evidence="1">
    <location>
        <begin position="84"/>
        <end position="101"/>
    </location>
</feature>
<dbReference type="Gramene" id="GBG83713">
    <property type="protein sequence ID" value="GBG83713"/>
    <property type="gene ID" value="CBR_g37514"/>
</dbReference>
<protein>
    <submittedName>
        <fullName evidence="2">Uncharacterized protein</fullName>
    </submittedName>
</protein>
<evidence type="ECO:0000256" key="1">
    <source>
        <dbReference type="SAM" id="MobiDB-lite"/>
    </source>
</evidence>
<feature type="compositionally biased region" description="Polar residues" evidence="1">
    <location>
        <begin position="722"/>
        <end position="731"/>
    </location>
</feature>
<sequence>MDESKLRREARKRVRAPAVQALISKRPVRIPKRVGRPPKALKAQREAEAAAAAAAAAAASAAKSRKRSSTAMANGDRRGDGIGSANAAAAAAPASSSCPPSKRIKSTATTGRQVAVTSSRSSGATASPNSAHVASQLTMDSRDSQDRRQRCCELTGLRHCDCGSKPPSVAHEHHCCVVGRKAEPVDCGETACAGQGQLLCCGVRSICVRDRRAEVVDDPTQSLSPYRSVEHALENGVVSGSRRTASSSSCPCCSPATSGCRCCCCSRSRCTSGSPHSCSSLSSSPSRPQSVSSYVPLPRFDSVGSSSKCSENFAAHSPDSIFGFASSQTHSRTVSSLDQGGSFSQPFAFECADAKTTASAWSSGLAPSSSAREEAPPPTPTTTVSSWPTALPASSGDVNCSNYVNGGGGNVTTASHEAGRLMTLPFIKCEQEHLQSTMPLEQQQQQQIKCGAAATSNQQSSKSSAVTDCDVFGPRFITRFTAEKPVVDIVIAGMRSGACIDDYGGSSLRRSAVDGGVKKESEGDNVIIDKPNVPSSSSAMNFEQGCFRKGGRSEPVRRFGAPLDLLGQHRLQFNLDRGGVWEQEKWKKADAYSPTTANAVVFAAKAKVAAVSSEVSDGSLESTLTMTTSVDTTLARRIPSSSVEVTTDAIQRRAQEDLAMEDIDEYTCTASGPAPMPEPVNYASVDGDGVILITHDDEWPLDLELEREWILSCHVGGETNGLTPATGSLTNEGGRPLVMRSRDEDSTFPSAERLCSTIGGDHGRVVQGAGCDAQAASISFTAAENALGELSHASESCGLYDSQPMVCVFEGGDGLTFCSGVKDQNVESLLLPEDIGEILDELELPSLRVPDSQFTGLGSQTSIVKEEECPLDRTELGSASILPMETIAMPDGLLSDWLADDSVSAYGLDMERGDGLCTLDKVL</sequence>
<name>A0A388LNB9_CHABU</name>
<accession>A0A388LNB9</accession>
<organism evidence="2 3">
    <name type="scientific">Chara braunii</name>
    <name type="common">Braun's stonewort</name>
    <dbReference type="NCBI Taxonomy" id="69332"/>
    <lineage>
        <taxon>Eukaryota</taxon>
        <taxon>Viridiplantae</taxon>
        <taxon>Streptophyta</taxon>
        <taxon>Charophyceae</taxon>
        <taxon>Charales</taxon>
        <taxon>Characeae</taxon>
        <taxon>Chara</taxon>
    </lineage>
</organism>
<keyword evidence="3" id="KW-1185">Reference proteome</keyword>
<feature type="region of interest" description="Disordered" evidence="1">
    <location>
        <begin position="362"/>
        <end position="389"/>
    </location>
</feature>
<feature type="region of interest" description="Disordered" evidence="1">
    <location>
        <begin position="722"/>
        <end position="743"/>
    </location>
</feature>
<feature type="compositionally biased region" description="Polar residues" evidence="1">
    <location>
        <begin position="106"/>
        <end position="139"/>
    </location>
</feature>
<evidence type="ECO:0000313" key="3">
    <source>
        <dbReference type="Proteomes" id="UP000265515"/>
    </source>
</evidence>